<dbReference type="Pfam" id="PF17918">
    <property type="entry name" value="TetR_C_15"/>
    <property type="match status" value="1"/>
</dbReference>
<protein>
    <recommendedName>
        <fullName evidence="5">HTH tetR-type domain-containing protein</fullName>
    </recommendedName>
</protein>
<evidence type="ECO:0000313" key="7">
    <source>
        <dbReference type="Proteomes" id="UP000326611"/>
    </source>
</evidence>
<sequence>MPDLNLSKPRKLPRQSRSVAMVDAILEASARVLLERGYAGMSTNVVAQQAGVSVGSLYQYFPNKESLLVALHSRHAEQMAHSIEAILAAPGDGGLRGEIVRLVRAAMAAHEVEPQLHRLLEHERPFFEDNDGAHAVQADIHRHIQRLLADHPHDVKHPDLAMAAWMTLRMTESLVHTAVLHPPHDLDVSRIEPAIVDAIHAFLTYDGRGG</sequence>
<dbReference type="Gene3D" id="1.10.357.10">
    <property type="entry name" value="Tetracycline Repressor, domain 2"/>
    <property type="match status" value="1"/>
</dbReference>
<dbReference type="Proteomes" id="UP000326611">
    <property type="component" value="Unassembled WGS sequence"/>
</dbReference>
<dbReference type="PANTHER" id="PTHR30055:SF234">
    <property type="entry name" value="HTH-TYPE TRANSCRIPTIONAL REGULATOR BETI"/>
    <property type="match status" value="1"/>
</dbReference>
<dbReference type="PANTHER" id="PTHR30055">
    <property type="entry name" value="HTH-TYPE TRANSCRIPTIONAL REGULATOR RUTR"/>
    <property type="match status" value="1"/>
</dbReference>
<accession>A0A5E7QZH8</accession>
<dbReference type="Pfam" id="PF00440">
    <property type="entry name" value="TetR_N"/>
    <property type="match status" value="1"/>
</dbReference>
<dbReference type="InterPro" id="IPR050109">
    <property type="entry name" value="HTH-type_TetR-like_transc_reg"/>
</dbReference>
<feature type="DNA-binding region" description="H-T-H motif" evidence="4">
    <location>
        <begin position="42"/>
        <end position="61"/>
    </location>
</feature>
<dbReference type="EMBL" id="CABVIY010000001">
    <property type="protein sequence ID" value="VVP67602.1"/>
    <property type="molecule type" value="Genomic_DNA"/>
</dbReference>
<proteinExistence type="predicted"/>
<evidence type="ECO:0000256" key="2">
    <source>
        <dbReference type="ARBA" id="ARBA00023125"/>
    </source>
</evidence>
<keyword evidence="3" id="KW-0804">Transcription</keyword>
<evidence type="ECO:0000313" key="6">
    <source>
        <dbReference type="EMBL" id="VVP67602.1"/>
    </source>
</evidence>
<dbReference type="RefSeq" id="WP_150768780.1">
    <property type="nucleotide sequence ID" value="NZ_CABVIY010000001.1"/>
</dbReference>
<keyword evidence="2 4" id="KW-0238">DNA-binding</keyword>
<dbReference type="InterPro" id="IPR009057">
    <property type="entry name" value="Homeodomain-like_sf"/>
</dbReference>
<evidence type="ECO:0000256" key="3">
    <source>
        <dbReference type="ARBA" id="ARBA00023163"/>
    </source>
</evidence>
<dbReference type="SUPFAM" id="SSF46689">
    <property type="entry name" value="Homeodomain-like"/>
    <property type="match status" value="1"/>
</dbReference>
<dbReference type="PROSITE" id="PS50977">
    <property type="entry name" value="HTH_TETR_2"/>
    <property type="match status" value="1"/>
</dbReference>
<feature type="domain" description="HTH tetR-type" evidence="5">
    <location>
        <begin position="19"/>
        <end position="79"/>
    </location>
</feature>
<dbReference type="InterPro" id="IPR023772">
    <property type="entry name" value="DNA-bd_HTH_TetR-type_CS"/>
</dbReference>
<keyword evidence="1" id="KW-0805">Transcription regulation</keyword>
<dbReference type="AlphaFoldDB" id="A0A5E7QZH8"/>
<reference evidence="6 7" key="1">
    <citation type="submission" date="2019-09" db="EMBL/GenBank/DDBJ databases">
        <authorList>
            <person name="Chandra G."/>
            <person name="Truman W A."/>
        </authorList>
    </citation>
    <scope>NUCLEOTIDE SEQUENCE [LARGE SCALE GENOMIC DNA]</scope>
    <source>
        <strain evidence="6">PS918</strain>
    </source>
</reference>
<evidence type="ECO:0000256" key="1">
    <source>
        <dbReference type="ARBA" id="ARBA00023015"/>
    </source>
</evidence>
<dbReference type="InterPro" id="IPR001647">
    <property type="entry name" value="HTH_TetR"/>
</dbReference>
<dbReference type="InterPro" id="IPR041669">
    <property type="entry name" value="TetR_C_15"/>
</dbReference>
<gene>
    <name evidence="6" type="ORF">PS918_00599</name>
</gene>
<organism evidence="6 7">
    <name type="scientific">Pseudomonas fluorescens</name>
    <dbReference type="NCBI Taxonomy" id="294"/>
    <lineage>
        <taxon>Bacteria</taxon>
        <taxon>Pseudomonadati</taxon>
        <taxon>Pseudomonadota</taxon>
        <taxon>Gammaproteobacteria</taxon>
        <taxon>Pseudomonadales</taxon>
        <taxon>Pseudomonadaceae</taxon>
        <taxon>Pseudomonas</taxon>
    </lineage>
</organism>
<dbReference type="PRINTS" id="PR00455">
    <property type="entry name" value="HTHTETR"/>
</dbReference>
<dbReference type="GO" id="GO:0000976">
    <property type="term" value="F:transcription cis-regulatory region binding"/>
    <property type="evidence" value="ECO:0007669"/>
    <property type="project" value="TreeGrafter"/>
</dbReference>
<dbReference type="PROSITE" id="PS01081">
    <property type="entry name" value="HTH_TETR_1"/>
    <property type="match status" value="1"/>
</dbReference>
<name>A0A5E7QZH8_PSEFL</name>
<evidence type="ECO:0000259" key="5">
    <source>
        <dbReference type="PROSITE" id="PS50977"/>
    </source>
</evidence>
<dbReference type="OrthoDB" id="9816320at2"/>
<dbReference type="GO" id="GO:0003700">
    <property type="term" value="F:DNA-binding transcription factor activity"/>
    <property type="evidence" value="ECO:0007669"/>
    <property type="project" value="TreeGrafter"/>
</dbReference>
<evidence type="ECO:0000256" key="4">
    <source>
        <dbReference type="PROSITE-ProRule" id="PRU00335"/>
    </source>
</evidence>